<reference evidence="1 2" key="1">
    <citation type="journal article" date="2015" name="Genome Announc.">
        <title>Complete Genome Sequence of Pseudoxanthomonas suwonensis Strain J1, a Cellulose-Degrading Bacterium Isolated from Leaf- and Wood-Enriched Soil.</title>
        <authorList>
            <person name="Hou L."/>
            <person name="Jiang J."/>
            <person name="Xu Z."/>
            <person name="Zhou Y."/>
            <person name="Leung F.C."/>
        </authorList>
    </citation>
    <scope>NUCLEOTIDE SEQUENCE [LARGE SCALE GENOMIC DNA]</scope>
    <source>
        <strain evidence="1 2">J1</strain>
    </source>
</reference>
<name>A0A0E3Z3R3_9GAMM</name>
<dbReference type="AlphaFoldDB" id="A0A0E3Z3R3"/>
<accession>A0A0E3Z3R3</accession>
<protein>
    <recommendedName>
        <fullName evidence="3">HTH luxR-type domain-containing protein</fullName>
    </recommendedName>
</protein>
<dbReference type="InterPro" id="IPR016032">
    <property type="entry name" value="Sig_transdc_resp-reg_C-effctor"/>
</dbReference>
<dbReference type="RefSeq" id="WP_052631828.1">
    <property type="nucleotide sequence ID" value="NZ_CP011144.1"/>
</dbReference>
<gene>
    <name evidence="1" type="ORF">WQ53_08875</name>
</gene>
<dbReference type="OrthoDB" id="5982989at2"/>
<proteinExistence type="predicted"/>
<evidence type="ECO:0000313" key="1">
    <source>
        <dbReference type="EMBL" id="AKC86849.1"/>
    </source>
</evidence>
<evidence type="ECO:0000313" key="2">
    <source>
        <dbReference type="Proteomes" id="UP000033067"/>
    </source>
</evidence>
<organism evidence="1 2">
    <name type="scientific">Pseudoxanthomonas suwonensis</name>
    <dbReference type="NCBI Taxonomy" id="314722"/>
    <lineage>
        <taxon>Bacteria</taxon>
        <taxon>Pseudomonadati</taxon>
        <taxon>Pseudomonadota</taxon>
        <taxon>Gammaproteobacteria</taxon>
        <taxon>Lysobacterales</taxon>
        <taxon>Lysobacteraceae</taxon>
        <taxon>Pseudoxanthomonas</taxon>
    </lineage>
</organism>
<keyword evidence="2" id="KW-1185">Reference proteome</keyword>
<dbReference type="SUPFAM" id="SSF46894">
    <property type="entry name" value="C-terminal effector domain of the bipartite response regulators"/>
    <property type="match status" value="1"/>
</dbReference>
<evidence type="ECO:0008006" key="3">
    <source>
        <dbReference type="Google" id="ProtNLM"/>
    </source>
</evidence>
<dbReference type="KEGG" id="psuw:WQ53_08875"/>
<sequence>MGEAGVLDELLEPLYGSILEPDRLDEFGLRLARATGSHLTAILGHDVHCGRASVNRVTGADPAQVAAGLQPLNLNEDPWVSRAMPRFATGRVFNTEDLLPNARMRRTDAFNAYYRQFGVEQQVAAVGHYDGSNSVTLSICRDDPNRLFNEAELDLFRQVAPHWVNAYAIMRRMDMLQARVATLETALDRTPVAMFALAADLRMLHANASGERLLAQGVLRRAHGRLTALGRHDPALQLLLARTVQVGTGLCTRDVERLVLKDADGGSLALTAHPLPPLAAGELAAGEAALLVFAQPPGPTGEPGGMERSLRQLFGLTEAETRLALALFRQADLARAARACRIAPSTARTRLKVIFDKTGERSQPALVRLLSALHALDP</sequence>
<dbReference type="EMBL" id="CP011144">
    <property type="protein sequence ID" value="AKC86849.1"/>
    <property type="molecule type" value="Genomic_DNA"/>
</dbReference>
<dbReference type="GO" id="GO:0003677">
    <property type="term" value="F:DNA binding"/>
    <property type="evidence" value="ECO:0007669"/>
    <property type="project" value="InterPro"/>
</dbReference>
<dbReference type="Proteomes" id="UP000033067">
    <property type="component" value="Chromosome"/>
</dbReference>
<dbReference type="GO" id="GO:0006355">
    <property type="term" value="P:regulation of DNA-templated transcription"/>
    <property type="evidence" value="ECO:0007669"/>
    <property type="project" value="InterPro"/>
</dbReference>
<dbReference type="PATRIC" id="fig|314722.6.peg.1900"/>